<dbReference type="EMBL" id="WHPF01000031">
    <property type="protein sequence ID" value="NNV58050.1"/>
    <property type="molecule type" value="Genomic_DNA"/>
</dbReference>
<feature type="chain" id="PRO_5035151609" evidence="1">
    <location>
        <begin position="21"/>
        <end position="99"/>
    </location>
</feature>
<protein>
    <submittedName>
        <fullName evidence="2">Uncharacterized protein</fullName>
    </submittedName>
</protein>
<keyword evidence="3" id="KW-1185">Reference proteome</keyword>
<keyword evidence="1" id="KW-0732">Signal</keyword>
<evidence type="ECO:0000256" key="1">
    <source>
        <dbReference type="SAM" id="SignalP"/>
    </source>
</evidence>
<feature type="non-terminal residue" evidence="2">
    <location>
        <position position="99"/>
    </location>
</feature>
<organism evidence="2 3">
    <name type="scientific">Limnovirga soli</name>
    <dbReference type="NCBI Taxonomy" id="2656915"/>
    <lineage>
        <taxon>Bacteria</taxon>
        <taxon>Pseudomonadati</taxon>
        <taxon>Bacteroidota</taxon>
        <taxon>Chitinophagia</taxon>
        <taxon>Chitinophagales</taxon>
        <taxon>Chitinophagaceae</taxon>
        <taxon>Limnovirga</taxon>
    </lineage>
</organism>
<dbReference type="RefSeq" id="WP_216368655.1">
    <property type="nucleotide sequence ID" value="NZ_WHPF01000031.1"/>
</dbReference>
<dbReference type="AlphaFoldDB" id="A0A8J8FHC8"/>
<dbReference type="Proteomes" id="UP000598971">
    <property type="component" value="Unassembled WGS sequence"/>
</dbReference>
<evidence type="ECO:0000313" key="2">
    <source>
        <dbReference type="EMBL" id="NNV58050.1"/>
    </source>
</evidence>
<comment type="caution">
    <text evidence="2">The sequence shown here is derived from an EMBL/GenBank/DDBJ whole genome shotgun (WGS) entry which is preliminary data.</text>
</comment>
<reference evidence="2" key="1">
    <citation type="submission" date="2019-10" db="EMBL/GenBank/DDBJ databases">
        <title>Draft genome sequence of Panacibacter sp. KCS-6.</title>
        <authorList>
            <person name="Yim K.J."/>
        </authorList>
    </citation>
    <scope>NUCLEOTIDE SEQUENCE</scope>
    <source>
        <strain evidence="2">KCS-6</strain>
    </source>
</reference>
<feature type="signal peptide" evidence="1">
    <location>
        <begin position="1"/>
        <end position="20"/>
    </location>
</feature>
<accession>A0A8J8FHC8</accession>
<sequence>MKKISFSLFFLAIAHFVAHAQTNTFPTTGNVGIGTLAPASALEVVGTSKLGGAANNISVDANGNLLFNGTAAYKVGGNKYAFQYSGNPNYGLFFSQTNV</sequence>
<name>A0A8J8FHC8_9BACT</name>
<gene>
    <name evidence="2" type="ORF">GD597_21505</name>
</gene>
<proteinExistence type="predicted"/>
<evidence type="ECO:0000313" key="3">
    <source>
        <dbReference type="Proteomes" id="UP000598971"/>
    </source>
</evidence>